<feature type="domain" description="ABC3 transporter permease C-terminal" evidence="7">
    <location>
        <begin position="694"/>
        <end position="803"/>
    </location>
</feature>
<feature type="transmembrane region" description="Helical" evidence="6">
    <location>
        <begin position="393"/>
        <end position="416"/>
    </location>
</feature>
<sequence length="814" mass="91299">MILNYLKIAIRSLRKRQGHTFLNIAGLTIGMTCCLLIFHYVSYEKSYDDFNKEANDIVRLRIDSYSKGNLRWKSATVYPAIAPTMKKDFPEVQDFCRLIDANFLITNEATQAKFKETKGYFADPSTLKMFNISLVQGNPATALTGPDKLIISQSLATKYFGTPNALGRQLNIRFDGNPQNYEITGVFKDYPSNSHLDIQYLASYDAFKKVILTVWHDNSNPADNAWGWYDFYAYIQLRPGTDKDKFAAKIPAFSDKYMNKTEWALKNNFKTEIHMMPLKDIHLYSNFNQEAEVNGNGQAVGFLFLVAIFIIGIAWINYINLATARSVERAREVGVRKVLGALRTDLIKQFLTESLLLNFFALALSIGIFFLLVSPFDQFTGHPATHISLSPHYWRLFTILFLAGTLLSGMYPAFVLSGFQPIKVLKGMFKNSTSGLLLRKGLIVLQFTTSVVLIAGTIIVYRQVSFMRDQKLGANIDQTLVLEGAVSPTDSTYQGTFQPFKTDILQLSGVKNLAASTNVMGQEIYWTNTYKQVDGENQTGITLYNLGVDYDFISLFDMKLKAGRPFSTDFGTEKKNVLLNEKAVAILGFPSVAAAIGKKINSGRDTNTVVGVLADYHQQGLQKAIEPMIFRCSPNIRSYYSIKVASGKVPATIAAIKQTWDRYFPADPFNYTFLDETFSEQYKADILFGKVFGIFAFLAILIACFGLLGLSAYNVIQRTKEIGIRKVLGASAQSILLLLSRDFMKLIIVALVLAIPVGWYIMHQWLQDFAYRIHIGWWIFAVAGVLALLIALLTIVLQAAKAVVVNPVKSLRSE</sequence>
<feature type="domain" description="MacB-like periplasmic core" evidence="8">
    <location>
        <begin position="20"/>
        <end position="251"/>
    </location>
</feature>
<dbReference type="InterPro" id="IPR003838">
    <property type="entry name" value="ABC3_permease_C"/>
</dbReference>
<dbReference type="GO" id="GO:0005886">
    <property type="term" value="C:plasma membrane"/>
    <property type="evidence" value="ECO:0007669"/>
    <property type="project" value="UniProtKB-SubCell"/>
</dbReference>
<feature type="transmembrane region" description="Helical" evidence="6">
    <location>
        <begin position="691"/>
        <end position="716"/>
    </location>
</feature>
<evidence type="ECO:0000313" key="9">
    <source>
        <dbReference type="EMBL" id="AXY74891.1"/>
    </source>
</evidence>
<dbReference type="KEGG" id="pseg:D3H65_13235"/>
<dbReference type="InterPro" id="IPR025857">
    <property type="entry name" value="MacB_PCD"/>
</dbReference>
<keyword evidence="4 6" id="KW-1133">Transmembrane helix</keyword>
<organism evidence="9 10">
    <name type="scientific">Paraflavitalea soli</name>
    <dbReference type="NCBI Taxonomy" id="2315862"/>
    <lineage>
        <taxon>Bacteria</taxon>
        <taxon>Pseudomonadati</taxon>
        <taxon>Bacteroidota</taxon>
        <taxon>Chitinophagia</taxon>
        <taxon>Chitinophagales</taxon>
        <taxon>Chitinophagaceae</taxon>
        <taxon>Paraflavitalea</taxon>
    </lineage>
</organism>
<feature type="transmembrane region" description="Helical" evidence="6">
    <location>
        <begin position="299"/>
        <end position="321"/>
    </location>
</feature>
<feature type="transmembrane region" description="Helical" evidence="6">
    <location>
        <begin position="437"/>
        <end position="461"/>
    </location>
</feature>
<evidence type="ECO:0000256" key="3">
    <source>
        <dbReference type="ARBA" id="ARBA00022692"/>
    </source>
</evidence>
<dbReference type="Pfam" id="PF12704">
    <property type="entry name" value="MacB_PCD"/>
    <property type="match status" value="2"/>
</dbReference>
<keyword evidence="2" id="KW-1003">Cell membrane</keyword>
<accession>A0A3B7MWZ7</accession>
<dbReference type="RefSeq" id="WP_119050774.1">
    <property type="nucleotide sequence ID" value="NZ_CP032157.1"/>
</dbReference>
<evidence type="ECO:0000259" key="7">
    <source>
        <dbReference type="Pfam" id="PF02687"/>
    </source>
</evidence>
<feature type="domain" description="ABC3 transporter permease C-terminal" evidence="7">
    <location>
        <begin position="305"/>
        <end position="417"/>
    </location>
</feature>
<dbReference type="OrthoDB" id="5933722at2"/>
<dbReference type="AlphaFoldDB" id="A0A3B7MWZ7"/>
<gene>
    <name evidence="9" type="ORF">D3H65_13235</name>
</gene>
<keyword evidence="5 6" id="KW-0472">Membrane</keyword>
<proteinExistence type="predicted"/>
<evidence type="ECO:0000256" key="2">
    <source>
        <dbReference type="ARBA" id="ARBA00022475"/>
    </source>
</evidence>
<evidence type="ECO:0000313" key="10">
    <source>
        <dbReference type="Proteomes" id="UP000263900"/>
    </source>
</evidence>
<dbReference type="PANTHER" id="PTHR30572">
    <property type="entry name" value="MEMBRANE COMPONENT OF TRANSPORTER-RELATED"/>
    <property type="match status" value="1"/>
</dbReference>
<protein>
    <submittedName>
        <fullName evidence="9">ABC transporter permease</fullName>
    </submittedName>
</protein>
<dbReference type="Pfam" id="PF02687">
    <property type="entry name" value="FtsX"/>
    <property type="match status" value="2"/>
</dbReference>
<evidence type="ECO:0000256" key="4">
    <source>
        <dbReference type="ARBA" id="ARBA00022989"/>
    </source>
</evidence>
<dbReference type="EMBL" id="CP032157">
    <property type="protein sequence ID" value="AXY74891.1"/>
    <property type="molecule type" value="Genomic_DNA"/>
</dbReference>
<reference evidence="9 10" key="1">
    <citation type="submission" date="2018-09" db="EMBL/GenBank/DDBJ databases">
        <title>Genome sequencing of strain 6GH32-13.</title>
        <authorList>
            <person name="Weon H.-Y."/>
            <person name="Heo J."/>
            <person name="Kwon S.-W."/>
        </authorList>
    </citation>
    <scope>NUCLEOTIDE SEQUENCE [LARGE SCALE GENOMIC DNA]</scope>
    <source>
        <strain evidence="9 10">5GH32-13</strain>
    </source>
</reference>
<feature type="transmembrane region" description="Helical" evidence="6">
    <location>
        <begin position="21"/>
        <end position="41"/>
    </location>
</feature>
<keyword evidence="3 6" id="KW-0812">Transmembrane</keyword>
<feature type="domain" description="MacB-like periplasmic core" evidence="8">
    <location>
        <begin position="477"/>
        <end position="619"/>
    </location>
</feature>
<feature type="transmembrane region" description="Helical" evidence="6">
    <location>
        <begin position="743"/>
        <end position="763"/>
    </location>
</feature>
<evidence type="ECO:0000259" key="8">
    <source>
        <dbReference type="Pfam" id="PF12704"/>
    </source>
</evidence>
<dbReference type="GO" id="GO:0022857">
    <property type="term" value="F:transmembrane transporter activity"/>
    <property type="evidence" value="ECO:0007669"/>
    <property type="project" value="TreeGrafter"/>
</dbReference>
<feature type="transmembrane region" description="Helical" evidence="6">
    <location>
        <begin position="775"/>
        <end position="797"/>
    </location>
</feature>
<evidence type="ECO:0000256" key="1">
    <source>
        <dbReference type="ARBA" id="ARBA00004651"/>
    </source>
</evidence>
<comment type="subcellular location">
    <subcellularLocation>
        <location evidence="1">Cell membrane</location>
        <topology evidence="1">Multi-pass membrane protein</topology>
    </subcellularLocation>
</comment>
<dbReference type="InterPro" id="IPR050250">
    <property type="entry name" value="Macrolide_Exporter_MacB"/>
</dbReference>
<feature type="transmembrane region" description="Helical" evidence="6">
    <location>
        <begin position="355"/>
        <end position="373"/>
    </location>
</feature>
<evidence type="ECO:0000256" key="5">
    <source>
        <dbReference type="ARBA" id="ARBA00023136"/>
    </source>
</evidence>
<dbReference type="PANTHER" id="PTHR30572:SF18">
    <property type="entry name" value="ABC-TYPE MACROLIDE FAMILY EXPORT SYSTEM PERMEASE COMPONENT 2"/>
    <property type="match status" value="1"/>
</dbReference>
<name>A0A3B7MWZ7_9BACT</name>
<keyword evidence="10" id="KW-1185">Reference proteome</keyword>
<dbReference type="Proteomes" id="UP000263900">
    <property type="component" value="Chromosome"/>
</dbReference>
<evidence type="ECO:0000256" key="6">
    <source>
        <dbReference type="SAM" id="Phobius"/>
    </source>
</evidence>